<dbReference type="Proteomes" id="UP000485621">
    <property type="component" value="Unassembled WGS sequence"/>
</dbReference>
<accession>A0A1V5ZNM6</accession>
<dbReference type="AlphaFoldDB" id="A0A1V5ZNM6"/>
<gene>
    <name evidence="1" type="ORF">BWY04_00617</name>
</gene>
<reference evidence="1" key="1">
    <citation type="submission" date="2017-02" db="EMBL/GenBank/DDBJ databases">
        <title>Delving into the versatile metabolic prowess of the omnipresent phylum Bacteroidetes.</title>
        <authorList>
            <person name="Nobu M.K."/>
            <person name="Mei R."/>
            <person name="Narihiro T."/>
            <person name="Kuroda K."/>
            <person name="Liu W.-T."/>
        </authorList>
    </citation>
    <scope>NUCLEOTIDE SEQUENCE</scope>
    <source>
        <strain evidence="1">ADurb.Bin160</strain>
    </source>
</reference>
<dbReference type="EMBL" id="MWDB01000010">
    <property type="protein sequence ID" value="OQB41823.1"/>
    <property type="molecule type" value="Genomic_DNA"/>
</dbReference>
<organism evidence="1">
    <name type="scientific">candidate division CPR1 bacterium ADurb.Bin160</name>
    <dbReference type="NCBI Taxonomy" id="1852826"/>
    <lineage>
        <taxon>Bacteria</taxon>
        <taxon>candidate division CPR1</taxon>
    </lineage>
</organism>
<name>A0A1V5ZNM6_9BACT</name>
<protein>
    <submittedName>
        <fullName evidence="1">Uncharacterized protein</fullName>
    </submittedName>
</protein>
<comment type="caution">
    <text evidence="1">The sequence shown here is derived from an EMBL/GenBank/DDBJ whole genome shotgun (WGS) entry which is preliminary data.</text>
</comment>
<evidence type="ECO:0000313" key="1">
    <source>
        <dbReference type="EMBL" id="OQB41823.1"/>
    </source>
</evidence>
<proteinExistence type="predicted"/>
<sequence length="41" mass="4737">MENVSNFLGIAGEAMIKDFLELIKSKDREAIFKKIDEIHDQ</sequence>